<organism evidence="2 3">
    <name type="scientific">Pholiota conissans</name>
    <dbReference type="NCBI Taxonomy" id="109636"/>
    <lineage>
        <taxon>Eukaryota</taxon>
        <taxon>Fungi</taxon>
        <taxon>Dikarya</taxon>
        <taxon>Basidiomycota</taxon>
        <taxon>Agaricomycotina</taxon>
        <taxon>Agaricomycetes</taxon>
        <taxon>Agaricomycetidae</taxon>
        <taxon>Agaricales</taxon>
        <taxon>Agaricineae</taxon>
        <taxon>Strophariaceae</taxon>
        <taxon>Pholiota</taxon>
    </lineage>
</organism>
<comment type="caution">
    <text evidence="2">The sequence shown here is derived from an EMBL/GenBank/DDBJ whole genome shotgun (WGS) entry which is preliminary data.</text>
</comment>
<evidence type="ECO:0000256" key="1">
    <source>
        <dbReference type="SAM" id="MobiDB-lite"/>
    </source>
</evidence>
<sequence length="191" mass="21623">MALFVQRLKRRSSVAHGHYPSQLNGQDVRTDAFLEGGASDGEDCVYLATGTTCHQDLYPRKHQRLVISRPKKKLRRDSGTPSPTMERQKIQWPDASNTQELSIFSEQQLRDGSLSPTWHTNLSVASASSNFPMQEEGDNPHRPLRPRTRSLSSSLAFKQPKMSPDLALMVIRRPRVTSMRNISRNTVKGFH</sequence>
<name>A0A9P5Z0V9_9AGAR</name>
<feature type="region of interest" description="Disordered" evidence="1">
    <location>
        <begin position="70"/>
        <end position="95"/>
    </location>
</feature>
<evidence type="ECO:0000313" key="3">
    <source>
        <dbReference type="Proteomes" id="UP000807469"/>
    </source>
</evidence>
<dbReference type="EMBL" id="MU155214">
    <property type="protein sequence ID" value="KAF9479367.1"/>
    <property type="molecule type" value="Genomic_DNA"/>
</dbReference>
<dbReference type="Proteomes" id="UP000807469">
    <property type="component" value="Unassembled WGS sequence"/>
</dbReference>
<gene>
    <name evidence="2" type="ORF">BDN70DRAFT_932610</name>
</gene>
<feature type="region of interest" description="Disordered" evidence="1">
    <location>
        <begin position="129"/>
        <end position="156"/>
    </location>
</feature>
<dbReference type="AlphaFoldDB" id="A0A9P5Z0V9"/>
<evidence type="ECO:0000313" key="2">
    <source>
        <dbReference type="EMBL" id="KAF9479367.1"/>
    </source>
</evidence>
<keyword evidence="3" id="KW-1185">Reference proteome</keyword>
<dbReference type="OrthoDB" id="10595974at2759"/>
<accession>A0A9P5Z0V9</accession>
<proteinExistence type="predicted"/>
<reference evidence="2" key="1">
    <citation type="submission" date="2020-11" db="EMBL/GenBank/DDBJ databases">
        <authorList>
            <consortium name="DOE Joint Genome Institute"/>
            <person name="Ahrendt S."/>
            <person name="Riley R."/>
            <person name="Andreopoulos W."/>
            <person name="Labutti K."/>
            <person name="Pangilinan J."/>
            <person name="Ruiz-Duenas F.J."/>
            <person name="Barrasa J.M."/>
            <person name="Sanchez-Garcia M."/>
            <person name="Camarero S."/>
            <person name="Miyauchi S."/>
            <person name="Serrano A."/>
            <person name="Linde D."/>
            <person name="Babiker R."/>
            <person name="Drula E."/>
            <person name="Ayuso-Fernandez I."/>
            <person name="Pacheco R."/>
            <person name="Padilla G."/>
            <person name="Ferreira P."/>
            <person name="Barriuso J."/>
            <person name="Kellner H."/>
            <person name="Castanera R."/>
            <person name="Alfaro M."/>
            <person name="Ramirez L."/>
            <person name="Pisabarro A.G."/>
            <person name="Kuo A."/>
            <person name="Tritt A."/>
            <person name="Lipzen A."/>
            <person name="He G."/>
            <person name="Yan M."/>
            <person name="Ng V."/>
            <person name="Cullen D."/>
            <person name="Martin F."/>
            <person name="Rosso M.-N."/>
            <person name="Henrissat B."/>
            <person name="Hibbett D."/>
            <person name="Martinez A.T."/>
            <person name="Grigoriev I.V."/>
        </authorList>
    </citation>
    <scope>NUCLEOTIDE SEQUENCE</scope>
    <source>
        <strain evidence="2">CIRM-BRFM 674</strain>
    </source>
</reference>
<protein>
    <submittedName>
        <fullName evidence="2">Uncharacterized protein</fullName>
    </submittedName>
</protein>